<dbReference type="EMBL" id="JANPWB010000009">
    <property type="protein sequence ID" value="KAJ1157532.1"/>
    <property type="molecule type" value="Genomic_DNA"/>
</dbReference>
<accession>A0AAV7S0L4</accession>
<sequence>MLGGNEPCSGTADFWGLDLAASRDLHLGPDLFRDTARGACFSARYMCAGTGHVGGVARMPMQPQLALNPQLKQ</sequence>
<evidence type="ECO:0000313" key="1">
    <source>
        <dbReference type="EMBL" id="KAJ1157532.1"/>
    </source>
</evidence>
<proteinExistence type="predicted"/>
<keyword evidence="2" id="KW-1185">Reference proteome</keyword>
<gene>
    <name evidence="1" type="ORF">NDU88_010239</name>
</gene>
<organism evidence="1 2">
    <name type="scientific">Pleurodeles waltl</name>
    <name type="common">Iberian ribbed newt</name>
    <dbReference type="NCBI Taxonomy" id="8319"/>
    <lineage>
        <taxon>Eukaryota</taxon>
        <taxon>Metazoa</taxon>
        <taxon>Chordata</taxon>
        <taxon>Craniata</taxon>
        <taxon>Vertebrata</taxon>
        <taxon>Euteleostomi</taxon>
        <taxon>Amphibia</taxon>
        <taxon>Batrachia</taxon>
        <taxon>Caudata</taxon>
        <taxon>Salamandroidea</taxon>
        <taxon>Salamandridae</taxon>
        <taxon>Pleurodelinae</taxon>
        <taxon>Pleurodeles</taxon>
    </lineage>
</organism>
<dbReference type="AlphaFoldDB" id="A0AAV7S0L4"/>
<dbReference type="Proteomes" id="UP001066276">
    <property type="component" value="Chromosome 5"/>
</dbReference>
<evidence type="ECO:0000313" key="2">
    <source>
        <dbReference type="Proteomes" id="UP001066276"/>
    </source>
</evidence>
<reference evidence="1" key="1">
    <citation type="journal article" date="2022" name="bioRxiv">
        <title>Sequencing and chromosome-scale assembly of the giantPleurodeles waltlgenome.</title>
        <authorList>
            <person name="Brown T."/>
            <person name="Elewa A."/>
            <person name="Iarovenko S."/>
            <person name="Subramanian E."/>
            <person name="Araus A.J."/>
            <person name="Petzold A."/>
            <person name="Susuki M."/>
            <person name="Suzuki K.-i.T."/>
            <person name="Hayashi T."/>
            <person name="Toyoda A."/>
            <person name="Oliveira C."/>
            <person name="Osipova E."/>
            <person name="Leigh N.D."/>
            <person name="Simon A."/>
            <person name="Yun M.H."/>
        </authorList>
    </citation>
    <scope>NUCLEOTIDE SEQUENCE</scope>
    <source>
        <strain evidence="1">20211129_DDA</strain>
        <tissue evidence="1">Liver</tissue>
    </source>
</reference>
<protein>
    <submittedName>
        <fullName evidence="1">Uncharacterized protein</fullName>
    </submittedName>
</protein>
<name>A0AAV7S0L4_PLEWA</name>
<comment type="caution">
    <text evidence="1">The sequence shown here is derived from an EMBL/GenBank/DDBJ whole genome shotgun (WGS) entry which is preliminary data.</text>
</comment>